<evidence type="ECO:0000313" key="3">
    <source>
        <dbReference type="Proteomes" id="UP001379945"/>
    </source>
</evidence>
<accession>A0ABU9C8C5</accession>
<organism evidence="2 3">
    <name type="scientific">Ideonella margarita</name>
    <dbReference type="NCBI Taxonomy" id="2984191"/>
    <lineage>
        <taxon>Bacteria</taxon>
        <taxon>Pseudomonadati</taxon>
        <taxon>Pseudomonadota</taxon>
        <taxon>Betaproteobacteria</taxon>
        <taxon>Burkholderiales</taxon>
        <taxon>Sphaerotilaceae</taxon>
        <taxon>Ideonella</taxon>
    </lineage>
</organism>
<evidence type="ECO:0000259" key="1">
    <source>
        <dbReference type="Pfam" id="PF22150"/>
    </source>
</evidence>
<proteinExistence type="predicted"/>
<comment type="caution">
    <text evidence="2">The sequence shown here is derived from an EMBL/GenBank/DDBJ whole genome shotgun (WGS) entry which is preliminary data.</text>
</comment>
<dbReference type="Proteomes" id="UP001379945">
    <property type="component" value="Unassembled WGS sequence"/>
</dbReference>
<reference evidence="2 3" key="1">
    <citation type="submission" date="2024-04" db="EMBL/GenBank/DDBJ databases">
        <title>Novel species of the genus Ideonella isolated from streams.</title>
        <authorList>
            <person name="Lu H."/>
        </authorList>
    </citation>
    <scope>NUCLEOTIDE SEQUENCE [LARGE SCALE GENOMIC DNA]</scope>
    <source>
        <strain evidence="2 3">LYT19W</strain>
    </source>
</reference>
<gene>
    <name evidence="2" type="primary">pilV</name>
    <name evidence="2" type="ORF">AACH00_09100</name>
</gene>
<dbReference type="Pfam" id="PF22150">
    <property type="entry name" value="Tt1218-like"/>
    <property type="match status" value="1"/>
</dbReference>
<dbReference type="EMBL" id="JBBUTI010000005">
    <property type="protein sequence ID" value="MEK8046500.1"/>
    <property type="molecule type" value="Genomic_DNA"/>
</dbReference>
<dbReference type="InterPro" id="IPR013362">
    <property type="entry name" value="Pilus_4_PilV"/>
</dbReference>
<feature type="domain" description="Type IV pilin Tt1218-like" evidence="1">
    <location>
        <begin position="59"/>
        <end position="122"/>
    </location>
</feature>
<dbReference type="InterPro" id="IPR054402">
    <property type="entry name" value="Tt1218-like_dom"/>
</dbReference>
<keyword evidence="3" id="KW-1185">Reference proteome</keyword>
<name>A0ABU9C8C5_9BURK</name>
<protein>
    <submittedName>
        <fullName evidence="2">Type IV pilus modification protein PilV</fullName>
    </submittedName>
</protein>
<dbReference type="NCBIfam" id="TIGR02523">
    <property type="entry name" value="type_IV_pilV"/>
    <property type="match status" value="1"/>
</dbReference>
<evidence type="ECO:0000313" key="2">
    <source>
        <dbReference type="EMBL" id="MEK8046500.1"/>
    </source>
</evidence>
<sequence>MRELMEPGSGHALSLPGGPRCSSGGFSLIETLAALLVTSLGVMSLAGLLASASGQAKASEYRALAVLLAADIADRMRANAGAAHLGSYQLKVSSLQRDAPDAPSACQEARACTAAELSAQDLAQWRKALFDALPQGAGAIRVVASGQAAYIWVMWRDPSTLAGAAQRGLALVGQLECPPDLVNAEPQVRCLSFRVAL</sequence>
<dbReference type="RefSeq" id="WP_341398788.1">
    <property type="nucleotide sequence ID" value="NZ_JBBUTI010000005.1"/>
</dbReference>